<dbReference type="InterPro" id="IPR041664">
    <property type="entry name" value="AAA_16"/>
</dbReference>
<proteinExistence type="predicted"/>
<dbReference type="Pfam" id="PF00196">
    <property type="entry name" value="GerE"/>
    <property type="match status" value="1"/>
</dbReference>
<dbReference type="PROSITE" id="PS00622">
    <property type="entry name" value="HTH_LUXR_1"/>
    <property type="match status" value="1"/>
</dbReference>
<evidence type="ECO:0000259" key="3">
    <source>
        <dbReference type="PROSITE" id="PS50043"/>
    </source>
</evidence>
<dbReference type="Gene3D" id="1.10.10.10">
    <property type="entry name" value="Winged helix-like DNA-binding domain superfamily/Winged helix DNA-binding domain"/>
    <property type="match status" value="1"/>
</dbReference>
<name>A0ABT9DC99_9CELL</name>
<dbReference type="PANTHER" id="PTHR16305">
    <property type="entry name" value="TESTICULAR SOLUBLE ADENYLYL CYCLASE"/>
    <property type="match status" value="1"/>
</dbReference>
<evidence type="ECO:0000256" key="1">
    <source>
        <dbReference type="ARBA" id="ARBA00022741"/>
    </source>
</evidence>
<protein>
    <submittedName>
        <fullName evidence="4">AAA family ATPase</fullName>
    </submittedName>
</protein>
<dbReference type="InterPro" id="IPR036388">
    <property type="entry name" value="WH-like_DNA-bd_sf"/>
</dbReference>
<dbReference type="SMART" id="SM00421">
    <property type="entry name" value="HTH_LUXR"/>
    <property type="match status" value="1"/>
</dbReference>
<dbReference type="PANTHER" id="PTHR16305:SF35">
    <property type="entry name" value="TRANSCRIPTIONAL ACTIVATOR DOMAIN"/>
    <property type="match status" value="1"/>
</dbReference>
<evidence type="ECO:0000256" key="2">
    <source>
        <dbReference type="ARBA" id="ARBA00022840"/>
    </source>
</evidence>
<evidence type="ECO:0000313" key="5">
    <source>
        <dbReference type="Proteomes" id="UP001232536"/>
    </source>
</evidence>
<dbReference type="InterPro" id="IPR016032">
    <property type="entry name" value="Sig_transdc_resp-reg_C-effctor"/>
</dbReference>
<gene>
    <name evidence="4" type="ORF">Q6348_05030</name>
</gene>
<dbReference type="EMBL" id="JAUQYP010000001">
    <property type="protein sequence ID" value="MDO8106557.1"/>
    <property type="molecule type" value="Genomic_DNA"/>
</dbReference>
<keyword evidence="2" id="KW-0067">ATP-binding</keyword>
<evidence type="ECO:0000313" key="4">
    <source>
        <dbReference type="EMBL" id="MDO8106557.1"/>
    </source>
</evidence>
<dbReference type="InterPro" id="IPR027417">
    <property type="entry name" value="P-loop_NTPase"/>
</dbReference>
<dbReference type="CDD" id="cd06170">
    <property type="entry name" value="LuxR_C_like"/>
    <property type="match status" value="1"/>
</dbReference>
<organism evidence="4 5">
    <name type="scientific">Actinotalea lenta</name>
    <dbReference type="NCBI Taxonomy" id="3064654"/>
    <lineage>
        <taxon>Bacteria</taxon>
        <taxon>Bacillati</taxon>
        <taxon>Actinomycetota</taxon>
        <taxon>Actinomycetes</taxon>
        <taxon>Micrococcales</taxon>
        <taxon>Cellulomonadaceae</taxon>
        <taxon>Actinotalea</taxon>
    </lineage>
</organism>
<dbReference type="InterPro" id="IPR000792">
    <property type="entry name" value="Tscrpt_reg_LuxR_C"/>
</dbReference>
<comment type="caution">
    <text evidence="4">The sequence shown here is derived from an EMBL/GenBank/DDBJ whole genome shotgun (WGS) entry which is preliminary data.</text>
</comment>
<sequence length="978" mass="103146">MSTPFVAREAPVARLLAALGDAARGQPTVVLLGADAGVGKTRLLRHVGDLATATGAIAVTGNCVDLGEVGLPYLPFAEAMAELASTSTALEPVLDARPALARLLTGAGAEGGAPADDGGRHQLFDGVLAALGTAGSATHPLVLVIEDAQWADSSTRDLLRFLATRLRDEHTLVVVSYRTDDLHRRHPLRPLLAELWRNPRVERLELPPFTGDELRRFAAVVRGEPVPEERVQEVMARSEGNAYFAQELLEAGAGADLPWTLAEVLHARLERLDAQVLRLARVAAVAGRRVGEGLLRAVWAATGAEGAFDDLVRDAVAAHVLTDRAGWLEFRHALLAEVVEADMLPGERLPLHRAYLQVLRSDPGLGSAAQLAEHARQAGDLATAARAAAQAADEAAAVLAPAEELGHLEEVLRLADLTDDPPVDRAAVADRAARAAHRCGRTDRAVALGRAAIELTTGSPARRARLRAQLATYLIAADPVAAPPEADRALAELPADAAPLDTAWTLATHARVMLNVEGADHDAVAESNARRALEIAQAADLPAVEADAAATLAVLMVDDADRAAQLLTTAARRARDAGDLTTEQRCVYNLATTHYYAGRLDVAAQTLVDGLARARSAGLLWSEFGLSQQFFDRLVRFVIGDLSPAGAAGGAGSAAQARALALVDLYAAVARGDEDVVERAAGFDDLWELDGQFALIAGGVRADALTRAGRPQDGVDEAERALQHLWRTWDDYFLGGIWLVALALAALADLAAAGRASGADVSGAVEHGGRLLARARATAERGRPRGGPLGPEGVAWLARAVAEHGRLLGTDDPELWRAATEAFGYGYRYEEARSRRRWAQALLEAGEREAAQHQLRLATQAADLMGARPLHAACLDLARRGRLDVPGARRPTLDLLTAREAEVLALVAEGLSNRQIGERLFISLKTVSVHVSNVLAKLGVGSRTEAVAVAHRRGLLDAAAPASMGGAPARGPGGRALA</sequence>
<feature type="domain" description="HTH luxR-type" evidence="3">
    <location>
        <begin position="889"/>
        <end position="954"/>
    </location>
</feature>
<reference evidence="4 5" key="1">
    <citation type="submission" date="2023-07" db="EMBL/GenBank/DDBJ databases">
        <title>Description of novel actinomycetes strains, isolated from tidal flat sediment.</title>
        <authorList>
            <person name="Lu C."/>
        </authorList>
    </citation>
    <scope>NUCLEOTIDE SEQUENCE [LARGE SCALE GENOMIC DNA]</scope>
    <source>
        <strain evidence="4 5">SYSU T00b441</strain>
    </source>
</reference>
<dbReference type="SUPFAM" id="SSF52540">
    <property type="entry name" value="P-loop containing nucleoside triphosphate hydrolases"/>
    <property type="match status" value="1"/>
</dbReference>
<keyword evidence="5" id="KW-1185">Reference proteome</keyword>
<accession>A0ABT9DC99</accession>
<dbReference type="PRINTS" id="PR00038">
    <property type="entry name" value="HTHLUXR"/>
</dbReference>
<dbReference type="Pfam" id="PF13191">
    <property type="entry name" value="AAA_16"/>
    <property type="match status" value="1"/>
</dbReference>
<dbReference type="PROSITE" id="PS50043">
    <property type="entry name" value="HTH_LUXR_2"/>
    <property type="match status" value="1"/>
</dbReference>
<dbReference type="SUPFAM" id="SSF46894">
    <property type="entry name" value="C-terminal effector domain of the bipartite response regulators"/>
    <property type="match status" value="1"/>
</dbReference>
<dbReference type="Proteomes" id="UP001232536">
    <property type="component" value="Unassembled WGS sequence"/>
</dbReference>
<keyword evidence="1" id="KW-0547">Nucleotide-binding</keyword>